<proteinExistence type="predicted"/>
<reference evidence="2" key="1">
    <citation type="journal article" date="2016" name="Nat. Biotechnol.">
        <title>Sequencing wild and cultivated cassava and related species reveals extensive interspecific hybridization and genetic diversity.</title>
        <authorList>
            <person name="Bredeson J.V."/>
            <person name="Lyons J.B."/>
            <person name="Prochnik S.E."/>
            <person name="Wu G.A."/>
            <person name="Ha C.M."/>
            <person name="Edsinger-Gonzales E."/>
            <person name="Grimwood J."/>
            <person name="Schmutz J."/>
            <person name="Rabbi I.Y."/>
            <person name="Egesi C."/>
            <person name="Nauluvula P."/>
            <person name="Lebot V."/>
            <person name="Ndunguru J."/>
            <person name="Mkamilo G."/>
            <person name="Bart R.S."/>
            <person name="Setter T.L."/>
            <person name="Gleadow R.M."/>
            <person name="Kulakow P."/>
            <person name="Ferguson M.E."/>
            <person name="Rounsley S."/>
            <person name="Rokhsar D.S."/>
        </authorList>
    </citation>
    <scope>NUCLEOTIDE SEQUENCE [LARGE SCALE GENOMIC DNA]</scope>
    <source>
        <strain evidence="2">cv. AM560-2</strain>
    </source>
</reference>
<gene>
    <name evidence="1" type="ORF">MANES_12G101202v8</name>
</gene>
<dbReference type="EMBL" id="CM004398">
    <property type="protein sequence ID" value="KAG8642619.1"/>
    <property type="molecule type" value="Genomic_DNA"/>
</dbReference>
<organism evidence="1 2">
    <name type="scientific">Manihot esculenta</name>
    <name type="common">Cassava</name>
    <name type="synonym">Jatropha manihot</name>
    <dbReference type="NCBI Taxonomy" id="3983"/>
    <lineage>
        <taxon>Eukaryota</taxon>
        <taxon>Viridiplantae</taxon>
        <taxon>Streptophyta</taxon>
        <taxon>Embryophyta</taxon>
        <taxon>Tracheophyta</taxon>
        <taxon>Spermatophyta</taxon>
        <taxon>Magnoliopsida</taxon>
        <taxon>eudicotyledons</taxon>
        <taxon>Gunneridae</taxon>
        <taxon>Pentapetalae</taxon>
        <taxon>rosids</taxon>
        <taxon>fabids</taxon>
        <taxon>Malpighiales</taxon>
        <taxon>Euphorbiaceae</taxon>
        <taxon>Crotonoideae</taxon>
        <taxon>Manihoteae</taxon>
        <taxon>Manihot</taxon>
    </lineage>
</organism>
<protein>
    <submittedName>
        <fullName evidence="1">Uncharacterized protein</fullName>
    </submittedName>
</protein>
<evidence type="ECO:0000313" key="2">
    <source>
        <dbReference type="Proteomes" id="UP000091857"/>
    </source>
</evidence>
<accession>A0ACB7GQG3</accession>
<sequence>MIGLYHFTSSLSQVPIPLPHTASHLPTSLSLKPQSQLKHADGRESLLTVLVPSPFSSFSSVPQPRPPTHPVASPAATHPPTDPPTCESQPESLLSILRVFSPAATAIHPPSGTFPFALQIFRR</sequence>
<dbReference type="Proteomes" id="UP000091857">
    <property type="component" value="Chromosome 12"/>
</dbReference>
<keyword evidence="2" id="KW-1185">Reference proteome</keyword>
<name>A0ACB7GQG3_MANES</name>
<evidence type="ECO:0000313" key="1">
    <source>
        <dbReference type="EMBL" id="KAG8642619.1"/>
    </source>
</evidence>
<comment type="caution">
    <text evidence="1">The sequence shown here is derived from an EMBL/GenBank/DDBJ whole genome shotgun (WGS) entry which is preliminary data.</text>
</comment>